<keyword evidence="4" id="KW-0798">TonB box</keyword>
<feature type="domain" description="TonB-dependent receptor plug" evidence="7">
    <location>
        <begin position="148"/>
        <end position="234"/>
    </location>
</feature>
<accession>A0ABT3TEX4</accession>
<dbReference type="Gene3D" id="2.170.130.10">
    <property type="entry name" value="TonB-dependent receptor, plug domain"/>
    <property type="match status" value="1"/>
</dbReference>
<proteinExistence type="inferred from homology"/>
<evidence type="ECO:0000259" key="7">
    <source>
        <dbReference type="Pfam" id="PF07715"/>
    </source>
</evidence>
<dbReference type="InterPro" id="IPR000531">
    <property type="entry name" value="Beta-barrel_TonB"/>
</dbReference>
<comment type="caution">
    <text evidence="8">The sequence shown here is derived from an EMBL/GenBank/DDBJ whole genome shotgun (WGS) entry which is preliminary data.</text>
</comment>
<evidence type="ECO:0000256" key="2">
    <source>
        <dbReference type="ARBA" id="ARBA00023136"/>
    </source>
</evidence>
<feature type="signal peptide" evidence="5">
    <location>
        <begin position="1"/>
        <end position="21"/>
    </location>
</feature>
<reference evidence="8" key="1">
    <citation type="submission" date="2019-02" db="EMBL/GenBank/DDBJ databases">
        <authorList>
            <person name="Li S.-H."/>
        </authorList>
    </citation>
    <scope>NUCLEOTIDE SEQUENCE</scope>
    <source>
        <strain evidence="8">IMCC14734</strain>
    </source>
</reference>
<evidence type="ECO:0000256" key="3">
    <source>
        <dbReference type="ARBA" id="ARBA00023237"/>
    </source>
</evidence>
<keyword evidence="5" id="KW-0732">Signal</keyword>
<dbReference type="Pfam" id="PF07715">
    <property type="entry name" value="Plug"/>
    <property type="match status" value="1"/>
</dbReference>
<organism evidence="8 9">
    <name type="scientific">Candidatus Litorirhabdus singularis</name>
    <dbReference type="NCBI Taxonomy" id="2518993"/>
    <lineage>
        <taxon>Bacteria</taxon>
        <taxon>Pseudomonadati</taxon>
        <taxon>Pseudomonadota</taxon>
        <taxon>Gammaproteobacteria</taxon>
        <taxon>Cellvibrionales</taxon>
        <taxon>Halieaceae</taxon>
        <taxon>Candidatus Litorirhabdus</taxon>
    </lineage>
</organism>
<keyword evidence="3" id="KW-0998">Cell outer membrane</keyword>
<dbReference type="EMBL" id="SHNN01000001">
    <property type="protein sequence ID" value="MCX2979964.1"/>
    <property type="molecule type" value="Genomic_DNA"/>
</dbReference>
<keyword evidence="2 4" id="KW-0472">Membrane</keyword>
<evidence type="ECO:0000256" key="5">
    <source>
        <dbReference type="SAM" id="SignalP"/>
    </source>
</evidence>
<dbReference type="InterPro" id="IPR036942">
    <property type="entry name" value="Beta-barrel_TonB_sf"/>
</dbReference>
<dbReference type="Pfam" id="PF00593">
    <property type="entry name" value="TonB_dep_Rec_b-barrel"/>
    <property type="match status" value="1"/>
</dbReference>
<sequence length="931" mass="102827">MKSIAVYVGLLLSLVTQQVVAANVFLTVFLDDTPLRGIAVSLDKKTLGLTDSGGSASAAITAGRHTIMLTDDDLSYPLEFSSGTDEDLEITVTFTGSTGNAPAISIIPSAAQSAAEAITLPSTQIEEVFVLGVFKPTDDAAGVERYATTITNAIDVAQLERFGDSDVAAALNRVVGVAVTDNKYATVRGLDGRYISSSLNGLLMPSTDPQRRDVQLDLFPINILGGIEIQKSYSPDQLATTTGGSIKIVTKGLPDSRVHKLSGDVGVNVDFTGDDVLSHRHSETELLGFDNGLRDLPSGVLAATNGGTSLTVCDPAIDPVRCTSQLGAAQLAVNFQNDYNIEEKTANPDFGLGWAFGDRLAAGDNEWGYYLALDYDRKTSDRGVAELTNPLDTTGQYRRAEVNVAVNGYAVVGYEYGAANEILSKTSLLRSTDHTTRFEEGVDGREETVIDRAILQYVERQFFSQAVTGTNEFETDSATHVMDWRMAYSQTDRDEPDRRQYSYFNGNLSTSAFERRWSELTEDSIDVAVDYTLPLQWGNYNVTEIKAGLLWSDKDREVSLYRFGIRQGDVRDISLGIDQDLENDVLTYQNFVLDRFRLAANTTNTDSYNSVEEIQAYYINTNTELGDQWSFGLGARYEDFSQELEYPNEAEASNALEFNDWYPAASLTWRPADEWQARIGWSETVSYPGIIERSESLSFDPETDDPIFGNPDLRVSTIENLDARLEYYFSDTESVSVAVFAKKIDQPVEQAIPDASGSAARGITFRNQESADLFGVEVDINKNVLDRDNYVFWVGGNVSYIDSEVELSQDSLRLEGETANGRALQGQSEWLANFQLGFDHYPTEQKLTLLVNYFDDRIFRIARGAQTGPEFESARMLVDLIYSKLIGEAISVDATVKNLFNEDVAFSQNGTQIERFQTGTVFEIGLTYEFF</sequence>
<dbReference type="Proteomes" id="UP001143362">
    <property type="component" value="Unassembled WGS sequence"/>
</dbReference>
<evidence type="ECO:0000259" key="6">
    <source>
        <dbReference type="Pfam" id="PF00593"/>
    </source>
</evidence>
<name>A0ABT3TEX4_9GAMM</name>
<keyword evidence="9" id="KW-1185">Reference proteome</keyword>
<dbReference type="Gene3D" id="2.40.170.20">
    <property type="entry name" value="TonB-dependent receptor, beta-barrel domain"/>
    <property type="match status" value="1"/>
</dbReference>
<dbReference type="PANTHER" id="PTHR40980">
    <property type="entry name" value="PLUG DOMAIN-CONTAINING PROTEIN"/>
    <property type="match status" value="1"/>
</dbReference>
<evidence type="ECO:0000313" key="8">
    <source>
        <dbReference type="EMBL" id="MCX2979964.1"/>
    </source>
</evidence>
<evidence type="ECO:0000256" key="4">
    <source>
        <dbReference type="RuleBase" id="RU003357"/>
    </source>
</evidence>
<evidence type="ECO:0000313" key="9">
    <source>
        <dbReference type="Proteomes" id="UP001143362"/>
    </source>
</evidence>
<feature type="chain" id="PRO_5046429205" evidence="5">
    <location>
        <begin position="22"/>
        <end position="931"/>
    </location>
</feature>
<comment type="similarity">
    <text evidence="4">Belongs to the TonB-dependent receptor family.</text>
</comment>
<gene>
    <name evidence="8" type="ORF">EYC98_03695</name>
</gene>
<dbReference type="RefSeq" id="WP_279243948.1">
    <property type="nucleotide sequence ID" value="NZ_SHNN01000001.1"/>
</dbReference>
<keyword evidence="8" id="KW-0675">Receptor</keyword>
<evidence type="ECO:0000256" key="1">
    <source>
        <dbReference type="ARBA" id="ARBA00004442"/>
    </source>
</evidence>
<dbReference type="InterPro" id="IPR037066">
    <property type="entry name" value="Plug_dom_sf"/>
</dbReference>
<comment type="subcellular location">
    <subcellularLocation>
        <location evidence="1 4">Cell outer membrane</location>
    </subcellularLocation>
</comment>
<dbReference type="SUPFAM" id="SSF56935">
    <property type="entry name" value="Porins"/>
    <property type="match status" value="1"/>
</dbReference>
<feature type="domain" description="TonB-dependent receptor-like beta-barrel" evidence="6">
    <location>
        <begin position="484"/>
        <end position="899"/>
    </location>
</feature>
<protein>
    <submittedName>
        <fullName evidence="8">TonB-dependent receptor</fullName>
    </submittedName>
</protein>
<dbReference type="PANTHER" id="PTHR40980:SF5">
    <property type="entry name" value="TONB-DEPENDENT RECEPTOR"/>
    <property type="match status" value="1"/>
</dbReference>
<dbReference type="InterPro" id="IPR012910">
    <property type="entry name" value="Plug_dom"/>
</dbReference>